<proteinExistence type="predicted"/>
<name>A0AC61MWP8_9FIRM</name>
<accession>A0AC61MWP8</accession>
<protein>
    <submittedName>
        <fullName evidence="1">Hydrolase</fullName>
    </submittedName>
</protein>
<keyword evidence="2" id="KW-1185">Reference proteome</keyword>
<keyword evidence="1" id="KW-0378">Hydrolase</keyword>
<reference evidence="1 2" key="1">
    <citation type="journal article" date="2022" name="Int. J. Syst. Evol. Microbiol.">
        <title>Miniphocaeibacter halophilus sp. nov., an ammonium-tolerant acetate-producing bacterium isolated from a biogas system.</title>
        <authorList>
            <person name="Schnurer A."/>
            <person name="Singh A."/>
            <person name="Bi S."/>
            <person name="Qiao W."/>
            <person name="Westerholm M."/>
        </authorList>
    </citation>
    <scope>NUCLEOTIDE SEQUENCE [LARGE SCALE GENOMIC DNA]</scope>
    <source>
        <strain evidence="1 2">AMB_01</strain>
    </source>
</reference>
<dbReference type="Proteomes" id="UP000595814">
    <property type="component" value="Chromosome"/>
</dbReference>
<sequence>MKHNFIPEIKSNLRTRSVKVPNVIRKCSGIIILNKRIKSLIFSTDVAVIQNSNPDAVMAVYPFTPTLTITQALLSSSFTPLFIGVGGGLTSGERSLTLALQAELLGAYGVVVNAPMQNDTLALIAESLDIPIVATIVSENDDFEGKAKAGANIFNISGGKNTINIVRKARNIFGPEFPIIATGGKTDEQIEATIDAGANAITYTPPSSAEIFAEVMRKYREDKK</sequence>
<evidence type="ECO:0000313" key="2">
    <source>
        <dbReference type="Proteomes" id="UP000595814"/>
    </source>
</evidence>
<dbReference type="EMBL" id="CP066744">
    <property type="protein sequence ID" value="QQK08013.1"/>
    <property type="molecule type" value="Genomic_DNA"/>
</dbReference>
<evidence type="ECO:0000313" key="1">
    <source>
        <dbReference type="EMBL" id="QQK08013.1"/>
    </source>
</evidence>
<organism evidence="1 2">
    <name type="scientific">Miniphocaeibacter halophilus</name>
    <dbReference type="NCBI Taxonomy" id="2931922"/>
    <lineage>
        <taxon>Bacteria</taxon>
        <taxon>Bacillati</taxon>
        <taxon>Bacillota</taxon>
        <taxon>Tissierellia</taxon>
        <taxon>Tissierellales</taxon>
        <taxon>Peptoniphilaceae</taxon>
        <taxon>Miniphocaeibacter</taxon>
    </lineage>
</organism>
<gene>
    <name evidence="1" type="ORF">JFY71_00295</name>
</gene>